<dbReference type="FunFam" id="3.40.50.410:FF:000042">
    <property type="entry name" value="Copine 4"/>
    <property type="match status" value="1"/>
</dbReference>
<dbReference type="AlphaFoldDB" id="A0A091LY53"/>
<dbReference type="GO" id="GO:0071277">
    <property type="term" value="P:cellular response to calcium ion"/>
    <property type="evidence" value="ECO:0007669"/>
    <property type="project" value="TreeGrafter"/>
</dbReference>
<dbReference type="PANTHER" id="PTHR10857:SF4">
    <property type="entry name" value="COPINE-4"/>
    <property type="match status" value="1"/>
</dbReference>
<evidence type="ECO:0000256" key="1">
    <source>
        <dbReference type="ARBA" id="ARBA00009048"/>
    </source>
</evidence>
<dbReference type="Gene3D" id="3.40.50.410">
    <property type="entry name" value="von Willebrand factor, type A domain"/>
    <property type="match status" value="1"/>
</dbReference>
<evidence type="ECO:0000313" key="6">
    <source>
        <dbReference type="EMBL" id="KFP64161.1"/>
    </source>
</evidence>
<keyword evidence="4" id="KW-0106">Calcium</keyword>
<dbReference type="PANTHER" id="PTHR10857">
    <property type="entry name" value="COPINE"/>
    <property type="match status" value="1"/>
</dbReference>
<keyword evidence="2" id="KW-0479">Metal-binding</keyword>
<keyword evidence="3" id="KW-0677">Repeat</keyword>
<feature type="non-terminal residue" evidence="6">
    <location>
        <position position="166"/>
    </location>
</feature>
<evidence type="ECO:0000256" key="4">
    <source>
        <dbReference type="ARBA" id="ARBA00022837"/>
    </source>
</evidence>
<dbReference type="SUPFAM" id="SSF53300">
    <property type="entry name" value="vWA-like"/>
    <property type="match status" value="1"/>
</dbReference>
<dbReference type="Proteomes" id="UP000054116">
    <property type="component" value="Unassembled WGS sequence"/>
</dbReference>
<name>A0A091LY53_CARIC</name>
<dbReference type="Pfam" id="PF07002">
    <property type="entry name" value="Copine"/>
    <property type="match status" value="1"/>
</dbReference>
<dbReference type="EMBL" id="KK514147">
    <property type="protein sequence ID" value="KFP64161.1"/>
    <property type="molecule type" value="Genomic_DNA"/>
</dbReference>
<feature type="domain" description="Copine C-terminal" evidence="5">
    <location>
        <begin position="1"/>
        <end position="165"/>
    </location>
</feature>
<dbReference type="InterPro" id="IPR036465">
    <property type="entry name" value="vWFA_dom_sf"/>
</dbReference>
<reference evidence="6 7" key="1">
    <citation type="submission" date="2014-04" db="EMBL/GenBank/DDBJ databases">
        <title>Genome evolution of avian class.</title>
        <authorList>
            <person name="Zhang G."/>
            <person name="Li C."/>
        </authorList>
    </citation>
    <scope>NUCLEOTIDE SEQUENCE [LARGE SCALE GENOMIC DNA]</scope>
    <source>
        <strain evidence="6">BGI_N322</strain>
    </source>
</reference>
<sequence>GIQGVVEAYQSCLPKLQLYGPTNIAPIIQKVAKSASEETNTKEASQYFILLILTDGVITDMADTREAIVHASHLPMSVIIVGVGNADFSDMQMLDGDDGILRSPKGEPVLRDIVQFVPFRNFKHVNACVFYRFLQASPAALAKSVLAEVPNQVVDYYNGKGIKPKC</sequence>
<gene>
    <name evidence="6" type="ORF">N322_06664</name>
</gene>
<accession>A0A091LY53</accession>
<evidence type="ECO:0000256" key="3">
    <source>
        <dbReference type="ARBA" id="ARBA00022737"/>
    </source>
</evidence>
<protein>
    <submittedName>
        <fullName evidence="6">Copine-4</fullName>
    </submittedName>
</protein>
<proteinExistence type="inferred from homology"/>
<dbReference type="GO" id="GO:0046872">
    <property type="term" value="F:metal ion binding"/>
    <property type="evidence" value="ECO:0007669"/>
    <property type="project" value="UniProtKB-KW"/>
</dbReference>
<dbReference type="GO" id="GO:0005886">
    <property type="term" value="C:plasma membrane"/>
    <property type="evidence" value="ECO:0007669"/>
    <property type="project" value="TreeGrafter"/>
</dbReference>
<evidence type="ECO:0000313" key="7">
    <source>
        <dbReference type="Proteomes" id="UP000054116"/>
    </source>
</evidence>
<dbReference type="GO" id="GO:0005544">
    <property type="term" value="F:calcium-dependent phospholipid binding"/>
    <property type="evidence" value="ECO:0007669"/>
    <property type="project" value="InterPro"/>
</dbReference>
<organism evidence="6 7">
    <name type="scientific">Cariama cristata</name>
    <name type="common">Red-legged seriema</name>
    <dbReference type="NCBI Taxonomy" id="54380"/>
    <lineage>
        <taxon>Eukaryota</taxon>
        <taxon>Metazoa</taxon>
        <taxon>Chordata</taxon>
        <taxon>Craniata</taxon>
        <taxon>Vertebrata</taxon>
        <taxon>Euteleostomi</taxon>
        <taxon>Archelosauria</taxon>
        <taxon>Archosauria</taxon>
        <taxon>Dinosauria</taxon>
        <taxon>Saurischia</taxon>
        <taxon>Theropoda</taxon>
        <taxon>Coelurosauria</taxon>
        <taxon>Aves</taxon>
        <taxon>Neognathae</taxon>
        <taxon>Neoaves</taxon>
        <taxon>Telluraves</taxon>
        <taxon>Australaves</taxon>
        <taxon>Cariamiformes</taxon>
        <taxon>Cariamidae</taxon>
        <taxon>Cariama</taxon>
    </lineage>
</organism>
<comment type="similarity">
    <text evidence="1">Belongs to the copine family.</text>
</comment>
<evidence type="ECO:0000259" key="5">
    <source>
        <dbReference type="Pfam" id="PF07002"/>
    </source>
</evidence>
<evidence type="ECO:0000256" key="2">
    <source>
        <dbReference type="ARBA" id="ARBA00022723"/>
    </source>
</evidence>
<dbReference type="InterPro" id="IPR045052">
    <property type="entry name" value="Copine"/>
</dbReference>
<dbReference type="InterPro" id="IPR010734">
    <property type="entry name" value="Copine_C"/>
</dbReference>
<keyword evidence="7" id="KW-1185">Reference proteome</keyword>
<feature type="non-terminal residue" evidence="6">
    <location>
        <position position="1"/>
    </location>
</feature>